<accession>A0ACC2MXV7</accession>
<proteinExistence type="predicted"/>
<organism evidence="1 2">
    <name type="scientific">Persea americana</name>
    <name type="common">Avocado</name>
    <dbReference type="NCBI Taxonomy" id="3435"/>
    <lineage>
        <taxon>Eukaryota</taxon>
        <taxon>Viridiplantae</taxon>
        <taxon>Streptophyta</taxon>
        <taxon>Embryophyta</taxon>
        <taxon>Tracheophyta</taxon>
        <taxon>Spermatophyta</taxon>
        <taxon>Magnoliopsida</taxon>
        <taxon>Magnoliidae</taxon>
        <taxon>Laurales</taxon>
        <taxon>Lauraceae</taxon>
        <taxon>Persea</taxon>
    </lineage>
</organism>
<reference evidence="1 2" key="1">
    <citation type="journal article" date="2022" name="Hortic Res">
        <title>A haplotype resolved chromosomal level avocado genome allows analysis of novel avocado genes.</title>
        <authorList>
            <person name="Nath O."/>
            <person name="Fletcher S.J."/>
            <person name="Hayward A."/>
            <person name="Shaw L.M."/>
            <person name="Masouleh A.K."/>
            <person name="Furtado A."/>
            <person name="Henry R.J."/>
            <person name="Mitter N."/>
        </authorList>
    </citation>
    <scope>NUCLEOTIDE SEQUENCE [LARGE SCALE GENOMIC DNA]</scope>
    <source>
        <strain evidence="2">cv. Hass</strain>
    </source>
</reference>
<dbReference type="EMBL" id="CM056809">
    <property type="protein sequence ID" value="KAJ8650575.1"/>
    <property type="molecule type" value="Genomic_DNA"/>
</dbReference>
<gene>
    <name evidence="1" type="ORF">MRB53_003598</name>
</gene>
<name>A0ACC2MXV7_PERAE</name>
<evidence type="ECO:0000313" key="1">
    <source>
        <dbReference type="EMBL" id="KAJ8650575.1"/>
    </source>
</evidence>
<comment type="caution">
    <text evidence="1">The sequence shown here is derived from an EMBL/GenBank/DDBJ whole genome shotgun (WGS) entry which is preliminary data.</text>
</comment>
<protein>
    <submittedName>
        <fullName evidence="1">Uncharacterized protein</fullName>
    </submittedName>
</protein>
<sequence length="523" mass="59430">MVEAFEGDGNIEPYEGMEFESEDSARIFYNEYARHAGFGSRISKNLRSRKDGKTIARKFVCSKEGFRAKKHVNNANRVKRPRAITREGCEAMMMVRKTELGKWVVSKFVKEHNHPLLSPSEVVFLRSHRNAPESSKSRTRALDGARVDVGKAVSMFGADASGMCSFGLIEADYGNHNQTGLRGRRNLGRDTENVLEYFKRMQSENPAFFYAIQVDDGRSLCSMFWADARSRMASNYFGDVVYFDTMYKYERALDTWYEKELEEDVQTMHSKTDLKTKLPIEKQVADIYTRKIFLKFQEEIFESLGYVANKIKEDGAIGTFKVTKYEEHRKAHVVTLNVSDKGASCTCKMFEYLGIICRHILKVFTISTVTTLPSHYILERWTRNAKSRVVLDERDVAMQANRRESVNLRYNNLCKQAIRCVEEGAASGESYDVALHALRAAWEKIVASKERLARIAQPAPPLLGSTRGDIVSMQSDAVRVPQLGTPVSGSSRADIISTQCEADDTANHIPLGDHRQWHSNWSL</sequence>
<dbReference type="Proteomes" id="UP001234297">
    <property type="component" value="Chromosome 1"/>
</dbReference>
<keyword evidence="2" id="KW-1185">Reference proteome</keyword>
<evidence type="ECO:0000313" key="2">
    <source>
        <dbReference type="Proteomes" id="UP001234297"/>
    </source>
</evidence>